<name>A0A2H9VP99_9SPHI</name>
<evidence type="ECO:0000313" key="2">
    <source>
        <dbReference type="EMBL" id="PJJ80178.1"/>
    </source>
</evidence>
<gene>
    <name evidence="2" type="ORF">CLV57_3325</name>
</gene>
<dbReference type="AlphaFoldDB" id="A0A2H9VP99"/>
<proteinExistence type="predicted"/>
<dbReference type="EMBL" id="PGFJ01000002">
    <property type="protein sequence ID" value="PJJ80178.1"/>
    <property type="molecule type" value="Genomic_DNA"/>
</dbReference>
<evidence type="ECO:0000313" key="3">
    <source>
        <dbReference type="Proteomes" id="UP000242687"/>
    </source>
</evidence>
<accession>A0A2H9VP99</accession>
<protein>
    <recommendedName>
        <fullName evidence="4">Outer membrane protein with beta-barrel domain</fullName>
    </recommendedName>
</protein>
<organism evidence="2 3">
    <name type="scientific">Mucilaginibacter auburnensis</name>
    <dbReference type="NCBI Taxonomy" id="1457233"/>
    <lineage>
        <taxon>Bacteria</taxon>
        <taxon>Pseudomonadati</taxon>
        <taxon>Bacteroidota</taxon>
        <taxon>Sphingobacteriia</taxon>
        <taxon>Sphingobacteriales</taxon>
        <taxon>Sphingobacteriaceae</taxon>
        <taxon>Mucilaginibacter</taxon>
    </lineage>
</organism>
<evidence type="ECO:0000256" key="1">
    <source>
        <dbReference type="SAM" id="SignalP"/>
    </source>
</evidence>
<evidence type="ECO:0008006" key="4">
    <source>
        <dbReference type="Google" id="ProtNLM"/>
    </source>
</evidence>
<dbReference type="OrthoDB" id="737764at2"/>
<sequence length="440" mass="49499">MRYLIGLAICTFFAMPAWAQMSADDAKGQTTIVNNSSSVAFNISDAVATVSWNNLRKLDILQSRYTLWGISASAKNKDGLADLLKTGNLTPESKIGGFLAFRWSFEKKFLSLSDKMQNIQNDSVYLKYKELTYYKDDVEKAIANSQLTTSERKLFNEEFLPMTDNFRADMKILIDKVAHHRFNPAATDIQKNIIAILTARQLQVHSLQMKVDALRKQEDSLQILIDAERKKSKTHALTAFIKTGLTGNSLSLYNATTTGSLSGRFDAVEFRGTFVDLGLNLDMGKHWVTGISVGYEHINNLDSLSQTSFTIKTSEKVGSDELSSSRSYTAYKGSYVIYDRVNLRTDALYYGKINDDYRLVWNCLYTRFMLPVEESRIRPVINAGTAVNFYKAAGKLVGGVYLQSNDVFNRLDSDNNFGARLSFGVVVKYSFESIFDRLAD</sequence>
<feature type="chain" id="PRO_5014191635" description="Outer membrane protein with beta-barrel domain" evidence="1">
    <location>
        <begin position="20"/>
        <end position="440"/>
    </location>
</feature>
<feature type="signal peptide" evidence="1">
    <location>
        <begin position="1"/>
        <end position="19"/>
    </location>
</feature>
<comment type="caution">
    <text evidence="2">The sequence shown here is derived from an EMBL/GenBank/DDBJ whole genome shotgun (WGS) entry which is preliminary data.</text>
</comment>
<reference evidence="2 3" key="1">
    <citation type="submission" date="2017-11" db="EMBL/GenBank/DDBJ databases">
        <title>Genomic Encyclopedia of Archaeal and Bacterial Type Strains, Phase II (KMG-II): From Individual Species to Whole Genera.</title>
        <authorList>
            <person name="Goeker M."/>
        </authorList>
    </citation>
    <scope>NUCLEOTIDE SEQUENCE [LARGE SCALE GENOMIC DNA]</scope>
    <source>
        <strain evidence="2 3">DSM 28175</strain>
    </source>
</reference>
<dbReference type="Proteomes" id="UP000242687">
    <property type="component" value="Unassembled WGS sequence"/>
</dbReference>
<keyword evidence="1" id="KW-0732">Signal</keyword>
<keyword evidence="3" id="KW-1185">Reference proteome</keyword>